<protein>
    <submittedName>
        <fullName evidence="3">DNA-processing protein DprA</fullName>
    </submittedName>
</protein>
<organism evidence="3 4">
    <name type="scientific">Simkania negevensis</name>
    <dbReference type="NCBI Taxonomy" id="83561"/>
    <lineage>
        <taxon>Bacteria</taxon>
        <taxon>Pseudomonadati</taxon>
        <taxon>Chlamydiota</taxon>
        <taxon>Chlamydiia</taxon>
        <taxon>Parachlamydiales</taxon>
        <taxon>Simkaniaceae</taxon>
        <taxon>Simkania</taxon>
    </lineage>
</organism>
<accession>A0ABS3ARL7</accession>
<comment type="similarity">
    <text evidence="1">Belongs to the DprA/Smf family.</text>
</comment>
<evidence type="ECO:0000256" key="1">
    <source>
        <dbReference type="ARBA" id="ARBA00006525"/>
    </source>
</evidence>
<evidence type="ECO:0000313" key="4">
    <source>
        <dbReference type="Proteomes" id="UP000722121"/>
    </source>
</evidence>
<dbReference type="PANTHER" id="PTHR43022:SF1">
    <property type="entry name" value="PROTEIN SMF"/>
    <property type="match status" value="1"/>
</dbReference>
<dbReference type="Gene3D" id="3.40.50.450">
    <property type="match status" value="1"/>
</dbReference>
<evidence type="ECO:0000259" key="2">
    <source>
        <dbReference type="Pfam" id="PF02481"/>
    </source>
</evidence>
<dbReference type="NCBIfam" id="TIGR00732">
    <property type="entry name" value="dprA"/>
    <property type="match status" value="1"/>
</dbReference>
<gene>
    <name evidence="3" type="primary">dprA</name>
    <name evidence="3" type="ORF">JYU14_02820</name>
</gene>
<dbReference type="SUPFAM" id="SSF102405">
    <property type="entry name" value="MCP/YpsA-like"/>
    <property type="match status" value="1"/>
</dbReference>
<proteinExistence type="inferred from homology"/>
<dbReference type="SUPFAM" id="SSF47781">
    <property type="entry name" value="RuvA domain 2-like"/>
    <property type="match status" value="1"/>
</dbReference>
<dbReference type="PANTHER" id="PTHR43022">
    <property type="entry name" value="PROTEIN SMF"/>
    <property type="match status" value="1"/>
</dbReference>
<evidence type="ECO:0000313" key="3">
    <source>
        <dbReference type="EMBL" id="MBN4066995.1"/>
    </source>
</evidence>
<keyword evidence="4" id="KW-1185">Reference proteome</keyword>
<dbReference type="Pfam" id="PF02481">
    <property type="entry name" value="DNA_processg_A"/>
    <property type="match status" value="1"/>
</dbReference>
<comment type="caution">
    <text evidence="3">The sequence shown here is derived from an EMBL/GenBank/DDBJ whole genome shotgun (WGS) entry which is preliminary data.</text>
</comment>
<dbReference type="InterPro" id="IPR010994">
    <property type="entry name" value="RuvA_2-like"/>
</dbReference>
<feature type="domain" description="Smf/DprA SLOG" evidence="2">
    <location>
        <begin position="81"/>
        <end position="289"/>
    </location>
</feature>
<sequence>MFVGEQKALIILHNTPHLGPLRIRLLVKRLGSAEAVLAASVKELAACEGIGSLLAEAVASWSNNDRWQRDLDLIAAHGVEIVTYRDPTFPKPLEAIIDAPVLLYVRGSIKRQDTHAIAIVGTRNASHYGTEEAYAIASDLARMGYTITSGLARGVDTHAHVGALAHGRTVAVIGSGLANLYPRENLPLAKKIAACGAVISEFPMATPPDKQNFPQRNRIVSALSKGILLVEAPAKSGAMITMVRGEHQGKRLFALPGRVDMPSFRGNHSLIKEGRAQLVESAEDIAAEFETLFPLSKGYTQPRPTLSVQEEELIRSMPSTEAYIEEIVTLSSMPISTVSALLMGLVLKKVVKEFPGKIYKKKTY</sequence>
<dbReference type="Proteomes" id="UP000722121">
    <property type="component" value="Unassembled WGS sequence"/>
</dbReference>
<reference evidence="3 4" key="1">
    <citation type="submission" date="2021-02" db="EMBL/GenBank/DDBJ databases">
        <title>Activity-based single-cell genomes from oceanic crustal fluid captures similar information to metagenomic and metatranscriptomic surveys with orders of magnitude less sampling.</title>
        <authorList>
            <person name="D'Angelo T.S."/>
            <person name="Orcutt B.N."/>
        </authorList>
    </citation>
    <scope>NUCLEOTIDE SEQUENCE [LARGE SCALE GENOMIC DNA]</scope>
    <source>
        <strain evidence="3">AH-315-G07</strain>
    </source>
</reference>
<dbReference type="EMBL" id="JAFITR010000049">
    <property type="protein sequence ID" value="MBN4066995.1"/>
    <property type="molecule type" value="Genomic_DNA"/>
</dbReference>
<dbReference type="InterPro" id="IPR003488">
    <property type="entry name" value="DprA"/>
</dbReference>
<name>A0ABS3ARL7_9BACT</name>
<dbReference type="InterPro" id="IPR057666">
    <property type="entry name" value="DrpA_SLOG"/>
</dbReference>